<reference evidence="1" key="1">
    <citation type="submission" date="2015-10" db="EMBL/GenBank/DDBJ databases">
        <authorList>
            <person name="Regsiter A."/>
            <person name="william w."/>
        </authorList>
    </citation>
    <scope>NUCLEOTIDE SEQUENCE</scope>
    <source>
        <strain evidence="1">Montdore</strain>
    </source>
</reference>
<proteinExistence type="predicted"/>
<dbReference type="EMBL" id="LN891011">
    <property type="protein sequence ID" value="CUS11823.1"/>
    <property type="molecule type" value="Genomic_DNA"/>
</dbReference>
<accession>A0A292PZB3</accession>
<organism evidence="1 2">
    <name type="scientific">Tuber aestivum</name>
    <name type="common">summer truffle</name>
    <dbReference type="NCBI Taxonomy" id="59557"/>
    <lineage>
        <taxon>Eukaryota</taxon>
        <taxon>Fungi</taxon>
        <taxon>Dikarya</taxon>
        <taxon>Ascomycota</taxon>
        <taxon>Pezizomycotina</taxon>
        <taxon>Pezizomycetes</taxon>
        <taxon>Pezizales</taxon>
        <taxon>Tuberaceae</taxon>
        <taxon>Tuber</taxon>
    </lineage>
</organism>
<dbReference type="Proteomes" id="UP001412239">
    <property type="component" value="Unassembled WGS sequence"/>
</dbReference>
<evidence type="ECO:0000313" key="2">
    <source>
        <dbReference type="Proteomes" id="UP001412239"/>
    </source>
</evidence>
<dbReference type="AlphaFoldDB" id="A0A292PZB3"/>
<protein>
    <submittedName>
        <fullName evidence="1">Uncharacterized protein</fullName>
    </submittedName>
</protein>
<sequence>MPDNLPEKEDFYFQDIEQRFGSAQLRRIEQTLGPDFAVAIGNIEKGVSIARAAEVNLRNNHMQNIITWYTPRLPQSGKRWVVLLIQF</sequence>
<keyword evidence="2" id="KW-1185">Reference proteome</keyword>
<gene>
    <name evidence="1" type="ORF">GSTUAT00004080001</name>
</gene>
<evidence type="ECO:0000313" key="1">
    <source>
        <dbReference type="EMBL" id="CUS11823.1"/>
    </source>
</evidence>
<name>A0A292PZB3_9PEZI</name>